<dbReference type="AlphaFoldDB" id="A0AAV1EBI9"/>
<keyword evidence="2" id="KW-1185">Reference proteome</keyword>
<protein>
    <submittedName>
        <fullName evidence="1">OLC1v1018255C1</fullName>
    </submittedName>
</protein>
<dbReference type="Proteomes" id="UP001161247">
    <property type="component" value="Chromosome 8"/>
</dbReference>
<sequence length="286" mass="32811">MVFVRTTNWDQKEGKQRHQNLLLIHQEDNNTCSLHRLRLPFDDSDSFFPCKGSCNGIFWFDRRPGSVLIRLLMIIRILKEQNSDQSTHLSAEIYKLSKFSWTMIEEDSGFDLNLVSEFLNFAVEVQEWIFMVPFTGGFSPATLLLTRFNKGFGDYPPDGGGELNNRFWRIWILRVLGDSLAIVSKNESGITGETFDVLVMEEYGKPESWTKKCSVGPFSPPGFPQPHWRQLTCWNGNQLLALSNGDGDLVSCKLPLRDGSSEEEEEQQITKFDIDCKHVLRTLYAN</sequence>
<evidence type="ECO:0000313" key="1">
    <source>
        <dbReference type="EMBL" id="CAI9116956.1"/>
    </source>
</evidence>
<accession>A0AAV1EBI9</accession>
<name>A0AAV1EBI9_OLDCO</name>
<dbReference type="EMBL" id="OX459125">
    <property type="protein sequence ID" value="CAI9116956.1"/>
    <property type="molecule type" value="Genomic_DNA"/>
</dbReference>
<proteinExistence type="predicted"/>
<evidence type="ECO:0000313" key="2">
    <source>
        <dbReference type="Proteomes" id="UP001161247"/>
    </source>
</evidence>
<reference evidence="1" key="1">
    <citation type="submission" date="2023-03" db="EMBL/GenBank/DDBJ databases">
        <authorList>
            <person name="Julca I."/>
        </authorList>
    </citation>
    <scope>NUCLEOTIDE SEQUENCE</scope>
</reference>
<organism evidence="1 2">
    <name type="scientific">Oldenlandia corymbosa var. corymbosa</name>
    <dbReference type="NCBI Taxonomy" id="529605"/>
    <lineage>
        <taxon>Eukaryota</taxon>
        <taxon>Viridiplantae</taxon>
        <taxon>Streptophyta</taxon>
        <taxon>Embryophyta</taxon>
        <taxon>Tracheophyta</taxon>
        <taxon>Spermatophyta</taxon>
        <taxon>Magnoliopsida</taxon>
        <taxon>eudicotyledons</taxon>
        <taxon>Gunneridae</taxon>
        <taxon>Pentapetalae</taxon>
        <taxon>asterids</taxon>
        <taxon>lamiids</taxon>
        <taxon>Gentianales</taxon>
        <taxon>Rubiaceae</taxon>
        <taxon>Rubioideae</taxon>
        <taxon>Spermacoceae</taxon>
        <taxon>Hedyotis-Oldenlandia complex</taxon>
        <taxon>Oldenlandia</taxon>
    </lineage>
</organism>
<gene>
    <name evidence="1" type="ORF">OLC1_LOCUS23110</name>
</gene>